<keyword evidence="1" id="KW-0175">Coiled coil</keyword>
<dbReference type="RefSeq" id="WP_124875498.1">
    <property type="nucleotide sequence ID" value="NZ_CP034187.1"/>
</dbReference>
<evidence type="ECO:0000313" key="3">
    <source>
        <dbReference type="Proteomes" id="UP000276417"/>
    </source>
</evidence>
<gene>
    <name evidence="2" type="ORF">EHF33_19790</name>
</gene>
<evidence type="ECO:0000313" key="2">
    <source>
        <dbReference type="EMBL" id="AZI45160.1"/>
    </source>
</evidence>
<keyword evidence="2" id="KW-0614">Plasmid</keyword>
<dbReference type="InterPro" id="IPR036388">
    <property type="entry name" value="WH-like_DNA-bd_sf"/>
</dbReference>
<proteinExistence type="predicted"/>
<name>A0A3G8YKE3_9DEIO</name>
<dbReference type="SUPFAM" id="SSF88659">
    <property type="entry name" value="Sigma3 and sigma4 domains of RNA polymerase sigma factors"/>
    <property type="match status" value="1"/>
</dbReference>
<dbReference type="AlphaFoldDB" id="A0A3G8YKE3"/>
<reference evidence="2 3" key="1">
    <citation type="submission" date="2018-11" db="EMBL/GenBank/DDBJ databases">
        <title>Deinococcus shelandsis sp. nov., isolated from South Shetland Islands soil of Antarctica.</title>
        <authorList>
            <person name="Tian J."/>
        </authorList>
    </citation>
    <scope>NUCLEOTIDE SEQUENCE [LARGE SCALE GENOMIC DNA]</scope>
    <source>
        <strain evidence="2 3">S14-83T</strain>
        <plasmid evidence="2 3">unnamed3</plasmid>
    </source>
</reference>
<geneLocation type="plasmid" evidence="2 3">
    <name>unnamed3</name>
</geneLocation>
<sequence>MTEESLSVHQTIPKQDFCTVLPQAQSGIYMSENEAKAGHLAAPRRRIRVSKAEEGLATESSAPAALEAIQLASEYSSDDATRQKALQRLHSGWLTQNEVGLICCTSKGTVEKWFEHLKAVSFEATGLGQFIHSGAMLRATFVKRTDLEQFLAEEGWRILRNQQDDLDVIQALTDHARYPLLNQLFQWTQEQTRRKLPLLDLALELQLTLTELTFDLDREIDWADQDGLMRDESPHRSSLSAPTRVSSRLRQVDYGELVTLETWSEGRPFKLQTTRVLARRGKLEHLHAVIGLDGTVTTWLLPSWAEILSEPEMYTSITDFEILNTRLMRLLEGRELVETALEQGLLKSHTWGRGKFIEVRELTSDEKSNLTYLLEQQKMQVKILKIQQKRKIDRNQVANLEKQLNSLQGNDIDRYEPTDVGGDLPGLQRMVTLARMYAEGKTLEECGQWCDVTRERVRQILKQYERNLFIACSIEKRVQDCLHGMERNQTELNPYHVRLKRASTESVEFALINQILIERQFYGNSLEILYTPSVQVKPLQVNKSPSTEDLIDQICIAPPIDILRPATPLSIVSSSDNLPLPNIDQARNLKNLLDSVSSTFDRTIQISSWMTVTQEACELAYLLEKGHTENECAKLLCLNRFDIKHMMRRHQTKLYNISKWESRFTTALSTVSERSNLPDPIARILKHCETCESYALMNALFVEFEILQTTPEEFLKMIL</sequence>
<dbReference type="KEGG" id="dph:EHF33_19790"/>
<dbReference type="Proteomes" id="UP000276417">
    <property type="component" value="Plasmid unnamed3"/>
</dbReference>
<accession>A0A3G8YKE3</accession>
<dbReference type="EMBL" id="CP034187">
    <property type="protein sequence ID" value="AZI45160.1"/>
    <property type="molecule type" value="Genomic_DNA"/>
</dbReference>
<keyword evidence="3" id="KW-1185">Reference proteome</keyword>
<feature type="coiled-coil region" evidence="1">
    <location>
        <begin position="383"/>
        <end position="410"/>
    </location>
</feature>
<organism evidence="2 3">
    <name type="scientific">Deinococcus psychrotolerans</name>
    <dbReference type="NCBI Taxonomy" id="2489213"/>
    <lineage>
        <taxon>Bacteria</taxon>
        <taxon>Thermotogati</taxon>
        <taxon>Deinococcota</taxon>
        <taxon>Deinococci</taxon>
        <taxon>Deinococcales</taxon>
        <taxon>Deinococcaceae</taxon>
        <taxon>Deinococcus</taxon>
    </lineage>
</organism>
<dbReference type="InterPro" id="IPR013324">
    <property type="entry name" value="RNA_pol_sigma_r3/r4-like"/>
</dbReference>
<evidence type="ECO:0000256" key="1">
    <source>
        <dbReference type="SAM" id="Coils"/>
    </source>
</evidence>
<dbReference type="Gene3D" id="1.10.10.10">
    <property type="entry name" value="Winged helix-like DNA-binding domain superfamily/Winged helix DNA-binding domain"/>
    <property type="match status" value="1"/>
</dbReference>
<protein>
    <submittedName>
        <fullName evidence="2">Uncharacterized protein</fullName>
    </submittedName>
</protein>